<dbReference type="PANTHER" id="PTHR46256:SF3">
    <property type="entry name" value="MYOSIN MOTOR DOMAIN-CONTAINING PROTEIN"/>
    <property type="match status" value="1"/>
</dbReference>
<dbReference type="Gene3D" id="1.20.58.530">
    <property type="match status" value="2"/>
</dbReference>
<keyword evidence="8" id="KW-0966">Cell projection</keyword>
<comment type="caution">
    <text evidence="9">Lacks conserved residue(s) required for the propagation of feature annotation.</text>
</comment>
<dbReference type="eggNOG" id="KOG4229">
    <property type="taxonomic scope" value="Eukaryota"/>
</dbReference>
<gene>
    <name evidence="12" type="ORF">MONBRDRAFT_8191</name>
</gene>
<evidence type="ECO:0000259" key="11">
    <source>
        <dbReference type="PROSITE" id="PS51456"/>
    </source>
</evidence>
<feature type="compositionally biased region" description="Low complexity" evidence="10">
    <location>
        <begin position="637"/>
        <end position="660"/>
    </location>
</feature>
<dbReference type="GO" id="GO:0051015">
    <property type="term" value="F:actin filament binding"/>
    <property type="evidence" value="ECO:0000318"/>
    <property type="project" value="GO_Central"/>
</dbReference>
<evidence type="ECO:0000256" key="2">
    <source>
        <dbReference type="ARBA" id="ARBA00004316"/>
    </source>
</evidence>
<dbReference type="Proteomes" id="UP000001357">
    <property type="component" value="Unassembled WGS sequence"/>
</dbReference>
<evidence type="ECO:0000256" key="4">
    <source>
        <dbReference type="ARBA" id="ARBA00022737"/>
    </source>
</evidence>
<feature type="compositionally biased region" description="Low complexity" evidence="10">
    <location>
        <begin position="1304"/>
        <end position="1318"/>
    </location>
</feature>
<evidence type="ECO:0000256" key="3">
    <source>
        <dbReference type="ARBA" id="ARBA00022490"/>
    </source>
</evidence>
<dbReference type="InParanoid" id="A9UZB6"/>
<dbReference type="Gene3D" id="1.20.120.720">
    <property type="entry name" value="Myosin VI head, motor domain, U50 subdomain"/>
    <property type="match status" value="1"/>
</dbReference>
<dbReference type="Gene3D" id="1.10.10.820">
    <property type="match status" value="1"/>
</dbReference>
<feature type="region of interest" description="Actin-binding" evidence="9">
    <location>
        <begin position="520"/>
        <end position="542"/>
    </location>
</feature>
<keyword evidence="7" id="KW-0206">Cytoskeleton</keyword>
<feature type="compositionally biased region" description="Pro residues" evidence="10">
    <location>
        <begin position="1117"/>
        <end position="1144"/>
    </location>
</feature>
<dbReference type="GO" id="GO:0015629">
    <property type="term" value="C:actin cytoskeleton"/>
    <property type="evidence" value="ECO:0000318"/>
    <property type="project" value="GO_Central"/>
</dbReference>
<dbReference type="KEGG" id="mbr:MONBRDRAFT_8191"/>
<dbReference type="RefSeq" id="XP_001745779.1">
    <property type="nucleotide sequence ID" value="XM_001745727.1"/>
</dbReference>
<feature type="region of interest" description="Disordered" evidence="10">
    <location>
        <begin position="1377"/>
        <end position="1397"/>
    </location>
</feature>
<dbReference type="PRINTS" id="PR00193">
    <property type="entry name" value="MYOSINHEAVY"/>
</dbReference>
<dbReference type="GO" id="GO:0005737">
    <property type="term" value="C:cytoplasm"/>
    <property type="evidence" value="ECO:0000318"/>
    <property type="project" value="GO_Central"/>
</dbReference>
<dbReference type="PROSITE" id="PS51456">
    <property type="entry name" value="MYOSIN_MOTOR"/>
    <property type="match status" value="1"/>
</dbReference>
<comment type="subcellular location">
    <subcellularLocation>
        <location evidence="2">Cell projection</location>
    </subcellularLocation>
    <subcellularLocation>
        <location evidence="1">Cytoplasm</location>
        <location evidence="1">Cytoskeleton</location>
    </subcellularLocation>
</comment>
<evidence type="ECO:0000256" key="8">
    <source>
        <dbReference type="ARBA" id="ARBA00023273"/>
    </source>
</evidence>
<comment type="similarity">
    <text evidence="9">Belongs to the TRAFAC class myosin-kinesin ATPase superfamily. Myosin family.</text>
</comment>
<feature type="region of interest" description="Disordered" evidence="10">
    <location>
        <begin position="428"/>
        <end position="475"/>
    </location>
</feature>
<organism evidence="12 13">
    <name type="scientific">Monosiga brevicollis</name>
    <name type="common">Choanoflagellate</name>
    <dbReference type="NCBI Taxonomy" id="81824"/>
    <lineage>
        <taxon>Eukaryota</taxon>
        <taxon>Choanoflagellata</taxon>
        <taxon>Craspedida</taxon>
        <taxon>Salpingoecidae</taxon>
        <taxon>Monosiga</taxon>
    </lineage>
</organism>
<dbReference type="GO" id="GO:0005524">
    <property type="term" value="F:ATP binding"/>
    <property type="evidence" value="ECO:0007669"/>
    <property type="project" value="InterPro"/>
</dbReference>
<dbReference type="InterPro" id="IPR027417">
    <property type="entry name" value="P-loop_NTPase"/>
</dbReference>
<feature type="compositionally biased region" description="Pro residues" evidence="10">
    <location>
        <begin position="1293"/>
        <end position="1303"/>
    </location>
</feature>
<evidence type="ECO:0000313" key="12">
    <source>
        <dbReference type="EMBL" id="EDQ89203.1"/>
    </source>
</evidence>
<name>A9UZB6_MONBE</name>
<evidence type="ECO:0000256" key="1">
    <source>
        <dbReference type="ARBA" id="ARBA00004245"/>
    </source>
</evidence>
<dbReference type="GO" id="GO:0000146">
    <property type="term" value="F:microfilament motor activity"/>
    <property type="evidence" value="ECO:0000318"/>
    <property type="project" value="GO_Central"/>
</dbReference>
<feature type="compositionally biased region" description="Pro residues" evidence="10">
    <location>
        <begin position="1079"/>
        <end position="1110"/>
    </location>
</feature>
<dbReference type="InterPro" id="IPR001609">
    <property type="entry name" value="Myosin_head_motor_dom-like"/>
</dbReference>
<evidence type="ECO:0000313" key="13">
    <source>
        <dbReference type="Proteomes" id="UP000001357"/>
    </source>
</evidence>
<feature type="compositionally biased region" description="Pro residues" evidence="10">
    <location>
        <begin position="1260"/>
        <end position="1272"/>
    </location>
</feature>
<feature type="compositionally biased region" description="Pro residues" evidence="10">
    <location>
        <begin position="1200"/>
        <end position="1252"/>
    </location>
</feature>
<dbReference type="SMART" id="SM00242">
    <property type="entry name" value="MYSc"/>
    <property type="match status" value="1"/>
</dbReference>
<dbReference type="Pfam" id="PF00063">
    <property type="entry name" value="Myosin_head"/>
    <property type="match status" value="2"/>
</dbReference>
<keyword evidence="3" id="KW-0963">Cytoplasm</keyword>
<evidence type="ECO:0000256" key="10">
    <source>
        <dbReference type="SAM" id="MobiDB-lite"/>
    </source>
</evidence>
<sequence length="1543" mass="164749">MRIDQHLLETSGHGSVLCQRILSLNPIFEAFGNAATKLNDNSSRFGKFLEVVYNMDNGLPMPVGARMSRYLLEKSRVTARAPGEETFHVFRYLIGNMAEDLAETFKVKGRRFNYLPPNKSDKAKKKEEAAAWAELSEAMATIGITPDQQRQLEELLLAVLLIGEVQISTADDEHADIANPDALDDVASLLDVDVEELGNCWLTQAITTAGETFVKPLMPVQAEDLRDATAKELYNRVFDWLFERANQALRPANDDTSNYPCIGILDIFGFEKFDYNGFEQLCINAANEQLQAFFVSHIFKLELMEYQSEGIQGTIIDYTDNKAQVDLIIKKPVGLLLLIDEASRFPRATERSLQDKLNLHGKSSSVYFAQGGSDLTFTIKHYAGPVTYTSDEFLSRNRDKLAGGLADVLAESGNALVQALFGTATAASSAESDRTQMKKMRQSNKKAKASFRFKSSRKSMKGGGGSHDDGDGASGGNRFVRMAKHMFSRKDRGVSRKSRRVVRVQSKAAPTVAAVFRQSLTVLMAKIKSCSPHFIRCLKPNDVKKPDLFLVNQVLRQLRYTGVMETTKIRQHGFPHRFLFDEFAKKYQLALQLDPKLSAKDATVAALERCGITDYALGATKARRAAQAKARAEAEAAAAKQTAATSSAPASRGNASSPSSSAPPPPLMRRRSSQQMMKVQRRRSSMLIAPNISAEAAGQVRPGVVQYGGLSYHMIEPDNGASFWAYVVNQTISRVVGSLEDLKQVLPMIEDSRADVELAPLAREFGDISVYALTKRVVDGGFIADLVVAAPEVVHCVCVMCLTSTMPPSPDHTVTTYALMRLWHGYRARENAIVMPLSSRSSILLLIYHVLNAPLQSEENVLWTLCRKLLSAGAALPDYGVLNALVDTLTARLKALLSRETPGHTRLQLAYPAPWVKSQQFVSPKRNSLRHRSSAAKGLGTALHTTSVRKASKPLAAIWPPLQGDRAPSASPDQTPVRRASKAPVPAPKRLQPTQELQANLSAMLSDGSPDRRPKPAPKPTLPASLSQAPSAGSPSAPTSTTAAGISSPEGEKPKVSATLARRQNVLMSKLSEMFGAPSPKPSPPPPMASAMPPPPAPADLPAPPPPPAMPVAGAPLAPPPPPPPDTLAGPLPPTPPLPPPPPEMDFSSTPGPRGPLPPAPPPPPAALAGVSNADTSNLPPPPPPPAMVNRASPGNSTMVPPPPAAPPAPPAAPPAPPAAPPAPPAAPPAPPAAPPAPPAPPAVPPAPPAPAPLMGTASLPPPPPPPPPPPGGAAAPKAPVNALQSSSGLAKPPAPPTPPPASSKPALINSNPGSGLLTPPPPPAALRGPSPPPPPPEAERKWLLKQIVPAQLVEVGLLIKDCIARLDAAEPPPLTLSDAPSLASQQAAKAGGPEVRRGLSLRRPAAYSNACYRTFNINPWNTSIAVIVHLMLRQLTEHVQQAKRSLHVPKPLPLDTTVGTIKPFEPPLPAQLCSRHHRVPEVEATMENATGAKFISHQGRECQVLSDHRATVEIPAWTAVLQDIHTIQAKCQSLIGALDAVA</sequence>
<dbReference type="EMBL" id="CH991551">
    <property type="protein sequence ID" value="EDQ89203.1"/>
    <property type="molecule type" value="Genomic_DNA"/>
</dbReference>
<evidence type="ECO:0000256" key="6">
    <source>
        <dbReference type="ARBA" id="ARBA00023175"/>
    </source>
</evidence>
<keyword evidence="5 9" id="KW-0518">Myosin</keyword>
<accession>A9UZB6</accession>
<dbReference type="GO" id="GO:0042995">
    <property type="term" value="C:cell projection"/>
    <property type="evidence" value="ECO:0007669"/>
    <property type="project" value="UniProtKB-SubCell"/>
</dbReference>
<feature type="region of interest" description="Disordered" evidence="10">
    <location>
        <begin position="1005"/>
        <end position="1057"/>
    </location>
</feature>
<keyword evidence="13" id="KW-1185">Reference proteome</keyword>
<evidence type="ECO:0000256" key="7">
    <source>
        <dbReference type="ARBA" id="ARBA00023212"/>
    </source>
</evidence>
<dbReference type="Gene3D" id="3.40.850.10">
    <property type="entry name" value="Kinesin motor domain"/>
    <property type="match status" value="2"/>
</dbReference>
<protein>
    <recommendedName>
        <fullName evidence="11">Myosin motor domain-containing protein</fullName>
    </recommendedName>
</protein>
<feature type="compositionally biased region" description="Low complexity" evidence="10">
    <location>
        <begin position="1022"/>
        <end position="1049"/>
    </location>
</feature>
<reference evidence="12 13" key="1">
    <citation type="journal article" date="2008" name="Nature">
        <title>The genome of the choanoflagellate Monosiga brevicollis and the origin of metazoans.</title>
        <authorList>
            <consortium name="JGI Sequencing"/>
            <person name="King N."/>
            <person name="Westbrook M.J."/>
            <person name="Young S.L."/>
            <person name="Kuo A."/>
            <person name="Abedin M."/>
            <person name="Chapman J."/>
            <person name="Fairclough S."/>
            <person name="Hellsten U."/>
            <person name="Isogai Y."/>
            <person name="Letunic I."/>
            <person name="Marr M."/>
            <person name="Pincus D."/>
            <person name="Putnam N."/>
            <person name="Rokas A."/>
            <person name="Wright K.J."/>
            <person name="Zuzow R."/>
            <person name="Dirks W."/>
            <person name="Good M."/>
            <person name="Goodstein D."/>
            <person name="Lemons D."/>
            <person name="Li W."/>
            <person name="Lyons J.B."/>
            <person name="Morris A."/>
            <person name="Nichols S."/>
            <person name="Richter D.J."/>
            <person name="Salamov A."/>
            <person name="Bork P."/>
            <person name="Lim W.A."/>
            <person name="Manning G."/>
            <person name="Miller W.T."/>
            <person name="McGinnis W."/>
            <person name="Shapiro H."/>
            <person name="Tjian R."/>
            <person name="Grigoriev I.V."/>
            <person name="Rokhsar D."/>
        </authorList>
    </citation>
    <scope>NUCLEOTIDE SEQUENCE [LARGE SCALE GENOMIC DNA]</scope>
    <source>
        <strain evidence="13">MX1 / ATCC 50154</strain>
    </source>
</reference>
<dbReference type="InterPro" id="IPR052409">
    <property type="entry name" value="Myosin-III_kinase_activity"/>
</dbReference>
<dbReference type="SUPFAM" id="SSF52540">
    <property type="entry name" value="P-loop containing nucleoside triphosphate hydrolases"/>
    <property type="match status" value="1"/>
</dbReference>
<evidence type="ECO:0000256" key="5">
    <source>
        <dbReference type="ARBA" id="ARBA00023123"/>
    </source>
</evidence>
<evidence type="ECO:0000256" key="9">
    <source>
        <dbReference type="PROSITE-ProRule" id="PRU00782"/>
    </source>
</evidence>
<dbReference type="STRING" id="81824.A9UZB6"/>
<feature type="region of interest" description="Disordered" evidence="10">
    <location>
        <begin position="960"/>
        <end position="993"/>
    </location>
</feature>
<feature type="region of interest" description="Disordered" evidence="10">
    <location>
        <begin position="637"/>
        <end position="680"/>
    </location>
</feature>
<dbReference type="InterPro" id="IPR036961">
    <property type="entry name" value="Kinesin_motor_dom_sf"/>
</dbReference>
<keyword evidence="4" id="KW-0677">Repeat</keyword>
<dbReference type="GeneID" id="5891109"/>
<feature type="domain" description="Myosin motor" evidence="11">
    <location>
        <begin position="1"/>
        <end position="637"/>
    </location>
</feature>
<feature type="compositionally biased region" description="Pro residues" evidence="10">
    <location>
        <begin position="1319"/>
        <end position="1337"/>
    </location>
</feature>
<feature type="compositionally biased region" description="Pro residues" evidence="10">
    <location>
        <begin position="1153"/>
        <end position="1166"/>
    </location>
</feature>
<feature type="region of interest" description="Disordered" evidence="10">
    <location>
        <begin position="922"/>
        <end position="942"/>
    </location>
</feature>
<keyword evidence="9" id="KW-0009">Actin-binding</keyword>
<dbReference type="PANTHER" id="PTHR46256">
    <property type="entry name" value="AGAP011099-PA"/>
    <property type="match status" value="1"/>
</dbReference>
<keyword evidence="6" id="KW-0505">Motor protein</keyword>
<proteinExistence type="inferred from homology"/>
<feature type="compositionally biased region" description="Basic residues" evidence="10">
    <location>
        <begin position="437"/>
        <end position="460"/>
    </location>
</feature>
<dbReference type="GO" id="GO:0016020">
    <property type="term" value="C:membrane"/>
    <property type="evidence" value="ECO:0000318"/>
    <property type="project" value="GO_Central"/>
</dbReference>
<dbReference type="GO" id="GO:0016459">
    <property type="term" value="C:myosin complex"/>
    <property type="evidence" value="ECO:0007669"/>
    <property type="project" value="UniProtKB-KW"/>
</dbReference>
<dbReference type="CDD" id="cd00124">
    <property type="entry name" value="MYSc"/>
    <property type="match status" value="1"/>
</dbReference>
<feature type="region of interest" description="Disordered" evidence="10">
    <location>
        <begin position="1074"/>
        <end position="1340"/>
    </location>
</feature>
<dbReference type="GO" id="GO:0007015">
    <property type="term" value="P:actin filament organization"/>
    <property type="evidence" value="ECO:0000318"/>
    <property type="project" value="GO_Central"/>
</dbReference>